<name>A0AAE0DN84_9LECA</name>
<gene>
    <name evidence="2" type="ORF">OEA41_007419</name>
</gene>
<sequence length="619" mass="69139">MADPLSIIGGLAAGIQLASTAAQALLATVKLIRDLKDIPERLTLLLGEVENSISRLCQSCNAGSKILQNLDRPQLDRLSGSVAALYPVMLDIHNMLMPLVYTSKEKGASVRGLWQLLVSLKVEKELSQKLERLNGLNIEMIRELGILGLEVQVTTNRLVIANNAASKEAFSNLEAKMDSLYNDFQKFTLSINQAHNITLEKPNHRCITLDEWSPSPRHKLSENSRCSSSNSDHDSETTPESTIPIQELADETRPSRERAEQMHRYLAGGSGIGTTSALNVLSPSQLPSANLEFILFSIRTFYTTGNFNTSSIVRKTEFWNDTDLAIYLMKVSAGAIRGSTESQTRGLRLLKKLTANDTKYALDQSTATILIELLSTLSPVNTSACPYVRNGLLRYLSELVREQLPRDHPISLVINKLEEDNGDIYISLRALTFIVERLRSTLGPIHELTQLATHRLCALLRRSGDYSETLRVAHDGLRAIRAVMGSGTLPERLLLRRVEHVYMDQRDWAASLSICFDIVSQQLDVPNPDPLYHDECAVYTMEDITKTCECAGNLEQVVAWLKQARISGGVLWGRTEALAHIQDKLYELLRETGRKDELEIWSKTLDAEETKEQNSRKSD</sequence>
<organism evidence="2 3">
    <name type="scientific">Lepraria neglecta</name>
    <dbReference type="NCBI Taxonomy" id="209136"/>
    <lineage>
        <taxon>Eukaryota</taxon>
        <taxon>Fungi</taxon>
        <taxon>Dikarya</taxon>
        <taxon>Ascomycota</taxon>
        <taxon>Pezizomycotina</taxon>
        <taxon>Lecanoromycetes</taxon>
        <taxon>OSLEUM clade</taxon>
        <taxon>Lecanoromycetidae</taxon>
        <taxon>Lecanorales</taxon>
        <taxon>Lecanorineae</taxon>
        <taxon>Stereocaulaceae</taxon>
        <taxon>Lepraria</taxon>
    </lineage>
</organism>
<proteinExistence type="predicted"/>
<evidence type="ECO:0008006" key="4">
    <source>
        <dbReference type="Google" id="ProtNLM"/>
    </source>
</evidence>
<evidence type="ECO:0000313" key="3">
    <source>
        <dbReference type="Proteomes" id="UP001276659"/>
    </source>
</evidence>
<evidence type="ECO:0000256" key="1">
    <source>
        <dbReference type="SAM" id="MobiDB-lite"/>
    </source>
</evidence>
<accession>A0AAE0DN84</accession>
<reference evidence="2" key="1">
    <citation type="submission" date="2022-11" db="EMBL/GenBank/DDBJ databases">
        <title>Chromosomal genome sequence assembly and mating type (MAT) locus characterization of the leprose asexual lichenized fungus Lepraria neglecta (Nyl.) Erichsen.</title>
        <authorList>
            <person name="Allen J.L."/>
            <person name="Pfeffer B."/>
        </authorList>
    </citation>
    <scope>NUCLEOTIDE SEQUENCE</scope>
    <source>
        <strain evidence="2">Allen 5258</strain>
    </source>
</reference>
<dbReference type="AlphaFoldDB" id="A0AAE0DN84"/>
<comment type="caution">
    <text evidence="2">The sequence shown here is derived from an EMBL/GenBank/DDBJ whole genome shotgun (WGS) entry which is preliminary data.</text>
</comment>
<keyword evidence="3" id="KW-1185">Reference proteome</keyword>
<protein>
    <recommendedName>
        <fullName evidence="4">Fungal N-terminal domain-containing protein</fullName>
    </recommendedName>
</protein>
<evidence type="ECO:0000313" key="2">
    <source>
        <dbReference type="EMBL" id="KAK3176097.1"/>
    </source>
</evidence>
<feature type="region of interest" description="Disordered" evidence="1">
    <location>
        <begin position="212"/>
        <end position="258"/>
    </location>
</feature>
<dbReference type="Proteomes" id="UP001276659">
    <property type="component" value="Unassembled WGS sequence"/>
</dbReference>
<dbReference type="EMBL" id="JASNWA010000004">
    <property type="protein sequence ID" value="KAK3176097.1"/>
    <property type="molecule type" value="Genomic_DNA"/>
</dbReference>